<proteinExistence type="predicted"/>
<evidence type="ECO:0000313" key="1">
    <source>
        <dbReference type="EMBL" id="MBK1882689.1"/>
    </source>
</evidence>
<reference evidence="1" key="1">
    <citation type="submission" date="2021-01" db="EMBL/GenBank/DDBJ databases">
        <title>Modified the classification status of verrucomicrobia.</title>
        <authorList>
            <person name="Feng X."/>
        </authorList>
    </citation>
    <scope>NUCLEOTIDE SEQUENCE</scope>
    <source>
        <strain evidence="1">KCTC 22041</strain>
    </source>
</reference>
<dbReference type="RefSeq" id="WP_200270082.1">
    <property type="nucleotide sequence ID" value="NZ_JAENIJ010000013.1"/>
</dbReference>
<sequence length="450" mass="50611">MKRATLAYLTLVVSLIAVVALNIRRQGQADEKLSFLHSKAEALGIGSSSVLASKVDRDRKVTTRSSTPLGKFDQETIQFIKEKSAARNGGPAVANLQDRQNRITDIIQSLNDSQFHQYILNVLDCQELDDKERMSHCELAFNLAMKLDGKDGLLRYMQFPDLVEKGVVQGAVCYSIISWARSDLEGAISFTKDFMSRYPDLISDSSLRSKPYFAIENAKTSIIKQVAETDRSRAMQLMTELDIKYPDDCIFDILKASVKAGDSLAALQDVREFINSSDSSSDTADVYESALNYFGGQCQKMGFDAGVAWIKEAQLTQSETYQLCRNFGGSMQTEDAAKWIDWFNTNLPEKSSASIAKNIIFNWTNSDYKAVGNWLNTLPASKEKYLKVSKYAYTISDYEPEDAVDWLESIPEDQRQNEAKCRIYNNLLEKNPNDPSKAEDFAVRNHIPIQ</sequence>
<keyword evidence="2" id="KW-1185">Reference proteome</keyword>
<comment type="caution">
    <text evidence="1">The sequence shown here is derived from an EMBL/GenBank/DDBJ whole genome shotgun (WGS) entry which is preliminary data.</text>
</comment>
<accession>A0A934S7L1</accession>
<evidence type="ECO:0000313" key="2">
    <source>
        <dbReference type="Proteomes" id="UP000603141"/>
    </source>
</evidence>
<organism evidence="1 2">
    <name type="scientific">Luteolibacter pohnpeiensis</name>
    <dbReference type="NCBI Taxonomy" id="454153"/>
    <lineage>
        <taxon>Bacteria</taxon>
        <taxon>Pseudomonadati</taxon>
        <taxon>Verrucomicrobiota</taxon>
        <taxon>Verrucomicrobiia</taxon>
        <taxon>Verrucomicrobiales</taxon>
        <taxon>Verrucomicrobiaceae</taxon>
        <taxon>Luteolibacter</taxon>
    </lineage>
</organism>
<dbReference type="Proteomes" id="UP000603141">
    <property type="component" value="Unassembled WGS sequence"/>
</dbReference>
<gene>
    <name evidence="1" type="ORF">JIN85_09690</name>
</gene>
<dbReference type="EMBL" id="JAENIJ010000013">
    <property type="protein sequence ID" value="MBK1882689.1"/>
    <property type="molecule type" value="Genomic_DNA"/>
</dbReference>
<name>A0A934S7L1_9BACT</name>
<dbReference type="AlphaFoldDB" id="A0A934S7L1"/>
<protein>
    <submittedName>
        <fullName evidence="1">Uncharacterized protein</fullName>
    </submittedName>
</protein>